<keyword evidence="2" id="KW-0547">Nucleotide-binding</keyword>
<comment type="caution">
    <text evidence="6">The sequence shown here is derived from an EMBL/GenBank/DDBJ whole genome shotgun (WGS) entry which is preliminary data.</text>
</comment>
<dbReference type="InterPro" id="IPR003439">
    <property type="entry name" value="ABC_transporter-like_ATP-bd"/>
</dbReference>
<dbReference type="GO" id="GO:0005524">
    <property type="term" value="F:ATP binding"/>
    <property type="evidence" value="ECO:0007669"/>
    <property type="project" value="UniProtKB-KW"/>
</dbReference>
<dbReference type="PANTHER" id="PTHR42781:SF4">
    <property type="entry name" value="SPERMIDINE_PUTRESCINE IMPORT ATP-BINDING PROTEIN POTA"/>
    <property type="match status" value="1"/>
</dbReference>
<evidence type="ECO:0000256" key="4">
    <source>
        <dbReference type="ARBA" id="ARBA00066388"/>
    </source>
</evidence>
<dbReference type="InterPro" id="IPR003593">
    <property type="entry name" value="AAA+_ATPase"/>
</dbReference>
<dbReference type="SUPFAM" id="SSF52540">
    <property type="entry name" value="P-loop containing nucleoside triphosphate hydrolases"/>
    <property type="match status" value="1"/>
</dbReference>
<dbReference type="InterPro" id="IPR017871">
    <property type="entry name" value="ABC_transporter-like_CS"/>
</dbReference>
<evidence type="ECO:0000313" key="7">
    <source>
        <dbReference type="Proteomes" id="UP000220527"/>
    </source>
</evidence>
<dbReference type="AlphaFoldDB" id="A0A2A6RPW5"/>
<dbReference type="PROSITE" id="PS50893">
    <property type="entry name" value="ABC_TRANSPORTER_2"/>
    <property type="match status" value="1"/>
</dbReference>
<dbReference type="EMBL" id="NQWI01000002">
    <property type="protein sequence ID" value="PDW04941.1"/>
    <property type="molecule type" value="Genomic_DNA"/>
</dbReference>
<dbReference type="RefSeq" id="WP_097642179.1">
    <property type="nucleotide sequence ID" value="NZ_NQWI01000002.1"/>
</dbReference>
<accession>A0A2A6RPW5</accession>
<proteinExistence type="predicted"/>
<feature type="domain" description="ABC transporter" evidence="5">
    <location>
        <begin position="3"/>
        <end position="232"/>
    </location>
</feature>
<dbReference type="Gene3D" id="3.40.50.300">
    <property type="entry name" value="P-loop containing nucleotide triphosphate hydrolases"/>
    <property type="match status" value="1"/>
</dbReference>
<dbReference type="GO" id="GO:0015418">
    <property type="term" value="F:ABC-type quaternary ammonium compound transporting activity"/>
    <property type="evidence" value="ECO:0007669"/>
    <property type="project" value="UniProtKB-EC"/>
</dbReference>
<keyword evidence="1" id="KW-0813">Transport</keyword>
<organism evidence="6 7">
    <name type="scientific">Candidatus Viridilinea mediisalina</name>
    <dbReference type="NCBI Taxonomy" id="2024553"/>
    <lineage>
        <taxon>Bacteria</taxon>
        <taxon>Bacillati</taxon>
        <taxon>Chloroflexota</taxon>
        <taxon>Chloroflexia</taxon>
        <taxon>Chloroflexales</taxon>
        <taxon>Chloroflexineae</taxon>
        <taxon>Oscillochloridaceae</taxon>
        <taxon>Candidatus Viridilinea</taxon>
    </lineage>
</organism>
<dbReference type="InterPro" id="IPR050093">
    <property type="entry name" value="ABC_SmlMolc_Importer"/>
</dbReference>
<dbReference type="FunFam" id="3.40.50.300:FF:000425">
    <property type="entry name" value="Probable ABC transporter, ATP-binding subunit"/>
    <property type="match status" value="1"/>
</dbReference>
<sequence length="347" mass="37618">MFLELQAIVCTYDATPVLRGVSLGVSEGSITALLGPSGCGKTTLLRVVAGLEPAQHGAVLLEGQSLTGVPPYRRGFGLMFQDYALFPHLDVAGNIAFGLKVQGQGRTAPQRVAELLELVGLRGYERRRVYELSGGERQRVALARALAPRPRLLMLDEPLAALDRALRERLQDELRSILRRVGVTTLYVTHDQEEAFALADHVALLNQGQLEQHGPPELVYQQPASTWVASFLGLNNLVAGHWCADGRIATPLGQLACRHNGSIGAPGSPVCIVIYPDAAQFHADAPCQVSIREHQFRGRSHRVLVHHQSGLSLSFDLANPPGPPGTQIGLLLDPERIYALERSIEAV</sequence>
<evidence type="ECO:0000256" key="1">
    <source>
        <dbReference type="ARBA" id="ARBA00022448"/>
    </source>
</evidence>
<dbReference type="PROSITE" id="PS00211">
    <property type="entry name" value="ABC_TRANSPORTER_1"/>
    <property type="match status" value="1"/>
</dbReference>
<keyword evidence="7" id="KW-1185">Reference proteome</keyword>
<dbReference type="SMART" id="SM00382">
    <property type="entry name" value="AAA"/>
    <property type="match status" value="1"/>
</dbReference>
<gene>
    <name evidence="6" type="ORF">CJ255_00755</name>
</gene>
<evidence type="ECO:0000256" key="3">
    <source>
        <dbReference type="ARBA" id="ARBA00022840"/>
    </source>
</evidence>
<protein>
    <recommendedName>
        <fullName evidence="4">ABC-type quaternary amine transporter</fullName>
        <ecNumber evidence="4">7.6.2.9</ecNumber>
    </recommendedName>
</protein>
<reference evidence="7" key="1">
    <citation type="submission" date="2017-08" db="EMBL/GenBank/DDBJ databases">
        <authorList>
            <person name="Grouzdev D.S."/>
            <person name="Gaisin V.A."/>
            <person name="Rysina M.S."/>
            <person name="Gorlenko V.M."/>
        </authorList>
    </citation>
    <scope>NUCLEOTIDE SEQUENCE [LARGE SCALE GENOMIC DNA]</scope>
    <source>
        <strain evidence="7">Kir15-3F</strain>
    </source>
</reference>
<evidence type="ECO:0000313" key="6">
    <source>
        <dbReference type="EMBL" id="PDW04941.1"/>
    </source>
</evidence>
<dbReference type="Proteomes" id="UP000220527">
    <property type="component" value="Unassembled WGS sequence"/>
</dbReference>
<dbReference type="EC" id="7.6.2.9" evidence="4"/>
<dbReference type="OrthoDB" id="9778160at2"/>
<evidence type="ECO:0000256" key="2">
    <source>
        <dbReference type="ARBA" id="ARBA00022741"/>
    </source>
</evidence>
<dbReference type="GO" id="GO:0016887">
    <property type="term" value="F:ATP hydrolysis activity"/>
    <property type="evidence" value="ECO:0007669"/>
    <property type="project" value="InterPro"/>
</dbReference>
<name>A0A2A6RPW5_9CHLR</name>
<dbReference type="InterPro" id="IPR027417">
    <property type="entry name" value="P-loop_NTPase"/>
</dbReference>
<evidence type="ECO:0000259" key="5">
    <source>
        <dbReference type="PROSITE" id="PS50893"/>
    </source>
</evidence>
<keyword evidence="3" id="KW-0067">ATP-binding</keyword>
<dbReference type="PANTHER" id="PTHR42781">
    <property type="entry name" value="SPERMIDINE/PUTRESCINE IMPORT ATP-BINDING PROTEIN POTA"/>
    <property type="match status" value="1"/>
</dbReference>
<dbReference type="Pfam" id="PF00005">
    <property type="entry name" value="ABC_tran"/>
    <property type="match status" value="1"/>
</dbReference>